<dbReference type="AlphaFoldDB" id="A0A4Y2G5S2"/>
<gene>
    <name evidence="1" type="ORF">AVEN_103805_1</name>
</gene>
<evidence type="ECO:0000313" key="1">
    <source>
        <dbReference type="EMBL" id="GBM49192.1"/>
    </source>
</evidence>
<name>A0A4Y2G5S2_ARAVE</name>
<organism evidence="1 2">
    <name type="scientific">Araneus ventricosus</name>
    <name type="common">Orbweaver spider</name>
    <name type="synonym">Epeira ventricosa</name>
    <dbReference type="NCBI Taxonomy" id="182803"/>
    <lineage>
        <taxon>Eukaryota</taxon>
        <taxon>Metazoa</taxon>
        <taxon>Ecdysozoa</taxon>
        <taxon>Arthropoda</taxon>
        <taxon>Chelicerata</taxon>
        <taxon>Arachnida</taxon>
        <taxon>Araneae</taxon>
        <taxon>Araneomorphae</taxon>
        <taxon>Entelegynae</taxon>
        <taxon>Araneoidea</taxon>
        <taxon>Araneidae</taxon>
        <taxon>Araneus</taxon>
    </lineage>
</organism>
<protein>
    <submittedName>
        <fullName evidence="1">Uncharacterized protein</fullName>
    </submittedName>
</protein>
<proteinExistence type="predicted"/>
<reference evidence="1 2" key="1">
    <citation type="journal article" date="2019" name="Sci. Rep.">
        <title>Orb-weaving spider Araneus ventricosus genome elucidates the spidroin gene catalogue.</title>
        <authorList>
            <person name="Kono N."/>
            <person name="Nakamura H."/>
            <person name="Ohtoshi R."/>
            <person name="Moran D.A.P."/>
            <person name="Shinohara A."/>
            <person name="Yoshida Y."/>
            <person name="Fujiwara M."/>
            <person name="Mori M."/>
            <person name="Tomita M."/>
            <person name="Arakawa K."/>
        </authorList>
    </citation>
    <scope>NUCLEOTIDE SEQUENCE [LARGE SCALE GENOMIC DNA]</scope>
</reference>
<keyword evidence="2" id="KW-1185">Reference proteome</keyword>
<sequence length="92" mass="10536">MIHLDHQLPYVGLSFGEGVVTRERGSSEEGQSCLLALRNGTARDHSPVHDIRWYSRRRQMPRGIFSQCPLVLFCVLEVYGCGVRCMQNKPCW</sequence>
<evidence type="ECO:0000313" key="2">
    <source>
        <dbReference type="Proteomes" id="UP000499080"/>
    </source>
</evidence>
<dbReference type="Proteomes" id="UP000499080">
    <property type="component" value="Unassembled WGS sequence"/>
</dbReference>
<accession>A0A4Y2G5S2</accession>
<dbReference type="EMBL" id="BGPR01001243">
    <property type="protein sequence ID" value="GBM49192.1"/>
    <property type="molecule type" value="Genomic_DNA"/>
</dbReference>
<comment type="caution">
    <text evidence="1">The sequence shown here is derived from an EMBL/GenBank/DDBJ whole genome shotgun (WGS) entry which is preliminary data.</text>
</comment>